<protein>
    <submittedName>
        <fullName evidence="2">Phage holin family protein</fullName>
    </submittedName>
</protein>
<dbReference type="PANTHER" id="PTHR37309:SF1">
    <property type="entry name" value="SLR0284 PROTEIN"/>
    <property type="match status" value="1"/>
</dbReference>
<evidence type="ECO:0000313" key="3">
    <source>
        <dbReference type="Proteomes" id="UP000769766"/>
    </source>
</evidence>
<accession>A0A932CLU4</accession>
<organism evidence="2 3">
    <name type="scientific">Tectimicrobiota bacterium</name>
    <dbReference type="NCBI Taxonomy" id="2528274"/>
    <lineage>
        <taxon>Bacteria</taxon>
        <taxon>Pseudomonadati</taxon>
        <taxon>Nitrospinota/Tectimicrobiota group</taxon>
        <taxon>Candidatus Tectimicrobiota</taxon>
    </lineage>
</organism>
<dbReference type="PANTHER" id="PTHR37309">
    <property type="entry name" value="SLR0284 PROTEIN"/>
    <property type="match status" value="1"/>
</dbReference>
<keyword evidence="1" id="KW-0812">Transmembrane</keyword>
<keyword evidence="1" id="KW-1133">Transmembrane helix</keyword>
<dbReference type="InterPro" id="IPR007165">
    <property type="entry name" value="Phage_holin_4_2"/>
</dbReference>
<feature type="transmembrane region" description="Helical" evidence="1">
    <location>
        <begin position="90"/>
        <end position="111"/>
    </location>
</feature>
<sequence length="128" mass="14184">MKGLIVRWLINAAALGITGWILKGIQIKGLSSLLIAALVLGLLNAFVRPILLFFTFPLNILTLGLFTFVINALLLLLVSRVVEGFEIDSFWSAFVGAILLSIISLFLSLFVGETGRIRYIHSVRKIWL</sequence>
<reference evidence="2" key="1">
    <citation type="submission" date="2020-07" db="EMBL/GenBank/DDBJ databases">
        <title>Huge and variable diversity of episymbiotic CPR bacteria and DPANN archaea in groundwater ecosystems.</title>
        <authorList>
            <person name="He C.Y."/>
            <person name="Keren R."/>
            <person name="Whittaker M."/>
            <person name="Farag I.F."/>
            <person name="Doudna J."/>
            <person name="Cate J.H.D."/>
            <person name="Banfield J.F."/>
        </authorList>
    </citation>
    <scope>NUCLEOTIDE SEQUENCE</scope>
    <source>
        <strain evidence="2">NC_groundwater_672_Ag_B-0.1um_62_36</strain>
    </source>
</reference>
<dbReference type="EMBL" id="JACPRF010000047">
    <property type="protein sequence ID" value="MBI2875559.1"/>
    <property type="molecule type" value="Genomic_DNA"/>
</dbReference>
<feature type="transmembrane region" description="Helical" evidence="1">
    <location>
        <begin position="60"/>
        <end position="78"/>
    </location>
</feature>
<dbReference type="Proteomes" id="UP000769766">
    <property type="component" value="Unassembled WGS sequence"/>
</dbReference>
<feature type="transmembrane region" description="Helical" evidence="1">
    <location>
        <begin position="34"/>
        <end position="54"/>
    </location>
</feature>
<proteinExistence type="predicted"/>
<comment type="caution">
    <text evidence="2">The sequence shown here is derived from an EMBL/GenBank/DDBJ whole genome shotgun (WGS) entry which is preliminary data.</text>
</comment>
<evidence type="ECO:0000256" key="1">
    <source>
        <dbReference type="SAM" id="Phobius"/>
    </source>
</evidence>
<evidence type="ECO:0000313" key="2">
    <source>
        <dbReference type="EMBL" id="MBI2875559.1"/>
    </source>
</evidence>
<name>A0A932CLU4_UNCTE</name>
<dbReference type="AlphaFoldDB" id="A0A932CLU4"/>
<dbReference type="Pfam" id="PF04020">
    <property type="entry name" value="Phage_holin_4_2"/>
    <property type="match status" value="1"/>
</dbReference>
<gene>
    <name evidence="2" type="ORF">HYY20_01610</name>
</gene>
<keyword evidence="1" id="KW-0472">Membrane</keyword>
<feature type="transmembrane region" description="Helical" evidence="1">
    <location>
        <begin position="6"/>
        <end position="22"/>
    </location>
</feature>